<protein>
    <submittedName>
        <fullName evidence="2">Uncharacterized protein</fullName>
    </submittedName>
</protein>
<dbReference type="EMBL" id="VXIS01000258">
    <property type="protein sequence ID" value="KAA8895552.1"/>
    <property type="molecule type" value="Genomic_DNA"/>
</dbReference>
<accession>A0A5J5EIK3</accession>
<dbReference type="AlphaFoldDB" id="A0A5J5EIK3"/>
<reference evidence="2 3" key="1">
    <citation type="submission" date="2019-09" db="EMBL/GenBank/DDBJ databases">
        <title>Draft genome of the ectomycorrhizal ascomycete Sphaerosporella brunnea.</title>
        <authorList>
            <consortium name="DOE Joint Genome Institute"/>
            <person name="Benucci G.M."/>
            <person name="Marozzi G."/>
            <person name="Antonielli L."/>
            <person name="Sanchez S."/>
            <person name="Marco P."/>
            <person name="Wang X."/>
            <person name="Falini L.B."/>
            <person name="Barry K."/>
            <person name="Haridas S."/>
            <person name="Lipzen A."/>
            <person name="Labutti K."/>
            <person name="Grigoriev I.V."/>
            <person name="Murat C."/>
            <person name="Martin F."/>
            <person name="Albertini E."/>
            <person name="Donnini D."/>
            <person name="Bonito G."/>
        </authorList>
    </citation>
    <scope>NUCLEOTIDE SEQUENCE [LARGE SCALE GENOMIC DNA]</scope>
    <source>
        <strain evidence="2 3">Sb_GMNB300</strain>
    </source>
</reference>
<keyword evidence="3" id="KW-1185">Reference proteome</keyword>
<evidence type="ECO:0000313" key="2">
    <source>
        <dbReference type="EMBL" id="KAA8895552.1"/>
    </source>
</evidence>
<sequence>MSIGSAGQMDTGPPRAAPKDSSAFPGCDDLSAAFPPLLSCLNFVCTHRRYYPSRPPGLPYEAIVDVCQGRGYYSSGKPSGYREIFPHIALKLLRNHARPQHTPQSALYPGPPYASVTYLQASIELEECRGCRTQRCYMIRPINRARAVDSVVLSRDCLYMRLYSLMHVAVKDQRGQACQSTRRESVMRIHSRLCILQVIALVGGGVPHV</sequence>
<dbReference type="Proteomes" id="UP000326924">
    <property type="component" value="Unassembled WGS sequence"/>
</dbReference>
<evidence type="ECO:0000313" key="3">
    <source>
        <dbReference type="Proteomes" id="UP000326924"/>
    </source>
</evidence>
<organism evidence="2 3">
    <name type="scientific">Sphaerosporella brunnea</name>
    <dbReference type="NCBI Taxonomy" id="1250544"/>
    <lineage>
        <taxon>Eukaryota</taxon>
        <taxon>Fungi</taxon>
        <taxon>Dikarya</taxon>
        <taxon>Ascomycota</taxon>
        <taxon>Pezizomycotina</taxon>
        <taxon>Pezizomycetes</taxon>
        <taxon>Pezizales</taxon>
        <taxon>Pyronemataceae</taxon>
        <taxon>Sphaerosporella</taxon>
    </lineage>
</organism>
<evidence type="ECO:0000256" key="1">
    <source>
        <dbReference type="SAM" id="MobiDB-lite"/>
    </source>
</evidence>
<feature type="region of interest" description="Disordered" evidence="1">
    <location>
        <begin position="1"/>
        <end position="22"/>
    </location>
</feature>
<proteinExistence type="predicted"/>
<name>A0A5J5EIK3_9PEZI</name>
<comment type="caution">
    <text evidence="2">The sequence shown here is derived from an EMBL/GenBank/DDBJ whole genome shotgun (WGS) entry which is preliminary data.</text>
</comment>
<gene>
    <name evidence="2" type="ORF">FN846DRAFT_969103</name>
</gene>
<dbReference type="InParanoid" id="A0A5J5EIK3"/>